<evidence type="ECO:0000256" key="3">
    <source>
        <dbReference type="ARBA" id="ARBA00022692"/>
    </source>
</evidence>
<feature type="region of interest" description="Disordered" evidence="9">
    <location>
        <begin position="956"/>
        <end position="1024"/>
    </location>
</feature>
<reference evidence="13" key="1">
    <citation type="submission" date="2015-05" db="EMBL/GenBank/DDBJ databases">
        <authorList>
            <person name="Wilson R.K."/>
            <person name="Warren W.C."/>
            <person name="Olafson P."/>
        </authorList>
    </citation>
    <scope>NUCLEOTIDE SEQUENCE [LARGE SCALE GENOMIC DNA]</scope>
    <source>
        <strain evidence="13">USDA</strain>
    </source>
</reference>
<dbReference type="GO" id="GO:0022841">
    <property type="term" value="F:potassium ion leak channel activity"/>
    <property type="evidence" value="ECO:0007669"/>
    <property type="project" value="TreeGrafter"/>
</dbReference>
<evidence type="ECO:0000256" key="2">
    <source>
        <dbReference type="ARBA" id="ARBA00022448"/>
    </source>
</evidence>
<comment type="subcellular location">
    <subcellularLocation>
        <location evidence="1">Membrane</location>
        <topology evidence="1">Multi-pass membrane protein</topology>
    </subcellularLocation>
</comment>
<feature type="compositionally biased region" description="Basic and acidic residues" evidence="9">
    <location>
        <begin position="379"/>
        <end position="411"/>
    </location>
</feature>
<proteinExistence type="inferred from homology"/>
<feature type="transmembrane region" description="Helical" evidence="10">
    <location>
        <begin position="716"/>
        <end position="734"/>
    </location>
</feature>
<dbReference type="EnsemblMetazoa" id="SCAU001670-RC">
    <property type="protein sequence ID" value="SCAU001670-PC"/>
    <property type="gene ID" value="SCAU001670"/>
</dbReference>
<feature type="compositionally biased region" description="Basic and acidic residues" evidence="9">
    <location>
        <begin position="175"/>
        <end position="193"/>
    </location>
</feature>
<keyword evidence="5 8" id="KW-0406">Ion transport</keyword>
<dbReference type="Pfam" id="PF07885">
    <property type="entry name" value="Ion_trans_2"/>
    <property type="match status" value="2"/>
</dbReference>
<evidence type="ECO:0000256" key="4">
    <source>
        <dbReference type="ARBA" id="ARBA00022989"/>
    </source>
</evidence>
<keyword evidence="7 8" id="KW-0407">Ion channel</keyword>
<evidence type="ECO:0000256" key="6">
    <source>
        <dbReference type="ARBA" id="ARBA00023136"/>
    </source>
</evidence>
<dbReference type="KEGG" id="scac:106081228"/>
<feature type="transmembrane region" description="Helical" evidence="10">
    <location>
        <begin position="881"/>
        <end position="904"/>
    </location>
</feature>
<organism evidence="12 13">
    <name type="scientific">Stomoxys calcitrans</name>
    <name type="common">Stable fly</name>
    <name type="synonym">Conops calcitrans</name>
    <dbReference type="NCBI Taxonomy" id="35570"/>
    <lineage>
        <taxon>Eukaryota</taxon>
        <taxon>Metazoa</taxon>
        <taxon>Ecdysozoa</taxon>
        <taxon>Arthropoda</taxon>
        <taxon>Hexapoda</taxon>
        <taxon>Insecta</taxon>
        <taxon>Pterygota</taxon>
        <taxon>Neoptera</taxon>
        <taxon>Endopterygota</taxon>
        <taxon>Diptera</taxon>
        <taxon>Brachycera</taxon>
        <taxon>Muscomorpha</taxon>
        <taxon>Muscoidea</taxon>
        <taxon>Muscidae</taxon>
        <taxon>Stomoxys</taxon>
    </lineage>
</organism>
<keyword evidence="13" id="KW-1185">Reference proteome</keyword>
<evidence type="ECO:0000256" key="7">
    <source>
        <dbReference type="ARBA" id="ARBA00023303"/>
    </source>
</evidence>
<dbReference type="PRINTS" id="PR01333">
    <property type="entry name" value="2POREKCHANEL"/>
</dbReference>
<dbReference type="Gene3D" id="1.10.287.70">
    <property type="match status" value="1"/>
</dbReference>
<evidence type="ECO:0000259" key="11">
    <source>
        <dbReference type="Pfam" id="PF07885"/>
    </source>
</evidence>
<dbReference type="SUPFAM" id="SSF81324">
    <property type="entry name" value="Voltage-gated potassium channels"/>
    <property type="match status" value="2"/>
</dbReference>
<feature type="compositionally biased region" description="Polar residues" evidence="9">
    <location>
        <begin position="287"/>
        <end position="296"/>
    </location>
</feature>
<dbReference type="InterPro" id="IPR003280">
    <property type="entry name" value="2pore_dom_K_chnl"/>
</dbReference>
<feature type="transmembrane region" description="Helical" evidence="10">
    <location>
        <begin position="685"/>
        <end position="704"/>
    </location>
</feature>
<evidence type="ECO:0000313" key="12">
    <source>
        <dbReference type="EnsemblMetazoa" id="SCAU001670-PF"/>
    </source>
</evidence>
<dbReference type="AlphaFoldDB" id="A0A1I8NSM8"/>
<feature type="compositionally biased region" description="Basic and acidic residues" evidence="9">
    <location>
        <begin position="437"/>
        <end position="463"/>
    </location>
</feature>
<feature type="compositionally biased region" description="Polar residues" evidence="9">
    <location>
        <begin position="313"/>
        <end position="376"/>
    </location>
</feature>
<dbReference type="GO" id="GO:0015271">
    <property type="term" value="F:outward rectifier potassium channel activity"/>
    <property type="evidence" value="ECO:0007669"/>
    <property type="project" value="TreeGrafter"/>
</dbReference>
<feature type="compositionally biased region" description="Basic and acidic residues" evidence="9">
    <location>
        <begin position="26"/>
        <end position="35"/>
    </location>
</feature>
<dbReference type="OrthoDB" id="297496at2759"/>
<dbReference type="STRING" id="35570.A0A1I8NSM8"/>
<feature type="region of interest" description="Disordered" evidence="9">
    <location>
        <begin position="175"/>
        <end position="195"/>
    </location>
</feature>
<feature type="transmembrane region" description="Helical" evidence="10">
    <location>
        <begin position="832"/>
        <end position="851"/>
    </location>
</feature>
<feature type="compositionally biased region" description="Basic residues" evidence="9">
    <location>
        <begin position="16"/>
        <end position="25"/>
    </location>
</feature>
<dbReference type="PANTHER" id="PTHR11003:SF335">
    <property type="entry name" value="POTASSIUM CHANNEL DOMAIN-CONTAINING PROTEIN"/>
    <property type="match status" value="1"/>
</dbReference>
<gene>
    <name evidence="12" type="primary">106081228</name>
</gene>
<accession>A0A1I8NSM8</accession>
<evidence type="ECO:0000256" key="9">
    <source>
        <dbReference type="SAM" id="MobiDB-lite"/>
    </source>
</evidence>
<comment type="similarity">
    <text evidence="8">Belongs to the two pore domain potassium channel (TC 1.A.1.8) family.</text>
</comment>
<dbReference type="InterPro" id="IPR013099">
    <property type="entry name" value="K_chnl_dom"/>
</dbReference>
<feature type="transmembrane region" description="Helical" evidence="10">
    <location>
        <begin position="596"/>
        <end position="615"/>
    </location>
</feature>
<keyword evidence="2 8" id="KW-0813">Transport</keyword>
<dbReference type="EnsemblMetazoa" id="SCAU001670-RB">
    <property type="protein sequence ID" value="SCAU001670-PB"/>
    <property type="gene ID" value="SCAU001670"/>
</dbReference>
<evidence type="ECO:0000256" key="10">
    <source>
        <dbReference type="SAM" id="Phobius"/>
    </source>
</evidence>
<feature type="compositionally biased region" description="Basic residues" evidence="9">
    <location>
        <begin position="425"/>
        <end position="436"/>
    </location>
</feature>
<dbReference type="EnsemblMetazoa" id="SCAU001670-RA">
    <property type="protein sequence ID" value="SCAU001670-PA"/>
    <property type="gene ID" value="SCAU001670"/>
</dbReference>
<dbReference type="GO" id="GO:0030322">
    <property type="term" value="P:stabilization of membrane potential"/>
    <property type="evidence" value="ECO:0007669"/>
    <property type="project" value="TreeGrafter"/>
</dbReference>
<dbReference type="VEuPathDB" id="VectorBase:SCAU001670"/>
<dbReference type="PANTHER" id="PTHR11003">
    <property type="entry name" value="POTASSIUM CHANNEL, SUBFAMILY K"/>
    <property type="match status" value="1"/>
</dbReference>
<reference evidence="12" key="2">
    <citation type="submission" date="2020-05" db="UniProtKB">
        <authorList>
            <consortium name="EnsemblMetazoa"/>
        </authorList>
    </citation>
    <scope>IDENTIFICATION</scope>
    <source>
        <strain evidence="12">USDA</strain>
    </source>
</reference>
<feature type="region of interest" description="Disordered" evidence="9">
    <location>
        <begin position="1"/>
        <end position="162"/>
    </location>
</feature>
<protein>
    <recommendedName>
        <fullName evidence="11">Potassium channel domain-containing protein</fullName>
    </recommendedName>
</protein>
<evidence type="ECO:0000313" key="13">
    <source>
        <dbReference type="Proteomes" id="UP000095300"/>
    </source>
</evidence>
<feature type="region of interest" description="Disordered" evidence="9">
    <location>
        <begin position="245"/>
        <end position="471"/>
    </location>
</feature>
<keyword evidence="3 8" id="KW-0812">Transmembrane</keyword>
<feature type="domain" description="Potassium channel" evidence="11">
    <location>
        <begin position="836"/>
        <end position="908"/>
    </location>
</feature>
<feature type="compositionally biased region" description="Basic and acidic residues" evidence="9">
    <location>
        <begin position="956"/>
        <end position="965"/>
    </location>
</feature>
<dbReference type="Proteomes" id="UP000095300">
    <property type="component" value="Unassembled WGS sequence"/>
</dbReference>
<evidence type="ECO:0000256" key="8">
    <source>
        <dbReference type="RuleBase" id="RU003857"/>
    </source>
</evidence>
<dbReference type="GO" id="GO:0005886">
    <property type="term" value="C:plasma membrane"/>
    <property type="evidence" value="ECO:0007669"/>
    <property type="project" value="TreeGrafter"/>
</dbReference>
<dbReference type="EnsemblMetazoa" id="SCAU001670-RF">
    <property type="protein sequence ID" value="SCAU001670-PF"/>
    <property type="gene ID" value="SCAU001670"/>
</dbReference>
<sequence>MDREIREDPGSSSSSHIRRRRRIGRSMREKTPEASRRRRSSEDESSLVDASEPTEAHAVSMQIRPPQRALSAHESKILRRRDKTFASAAARSLSQPREAEKLSEPEASELIRTVKRSLSSPRNKDLESSEAENMSRNLSPESRPIRRAPPPPQPVQSTADENLSRLEQNLRRFEEERKRFESEKRLFEREKRDHKLRYKQMVDNEERKRLVQSYRKLSDRIKLPQDAEERKRLLHSLRLEKNEVALPAARTGQRRNRHSGNYEESSTQFSSSEAEMVEEPVRMSPARKQNNNTLATASVRGPPPQPPARKSVSRNNSLSPVRTPLINRNNSLSPVRPSNSPNHSISPTKPTATTVSRNNSLSPVRSTKVSRNNSLSPIRPDRRSKTPDERAQLGRKISLREHKEREIEARQETTATEVESDKEQKLRHRKPRRAGSVRREDGQRKHSLDAERKPNLESHDRVDSSSGSGNIAPAPEIVVVSKINQQILQVEKQDKESITTIAKEQKPSFLQRFFGRFRKAKTVKQASSEELNKEKEELLTPPCAETTTKEAELPDKLLSFAFLKAFLGDAREQWRIMKSQHPAQLKEISKLRNKCFAHTVVLILLVGFGGLMFRYTEGASEDIYKCEVRKVKRDFVDHLWSNSHRMREEDWKTLARQKLRKFEEELHAMGAMGIRYFPGQRSWNFVNCILYCWTVITTIGYGHITPKTTLGQSLTIAYAIIGIPIFLILLADFGKLFTRIIKFMWGYVRRLYYTGTCRKIRKQQQLRDAMNGVSMVYDAAIRRPSQFFGITAESDVESQMSDINRSSHPETPTSPYPETIVVDDEFNLPISLASLLLITYILLGAFVYHLWEDWTYMESFYFVFISMSTIGFGDLVPDHPIFMMCSIIYLVFGLALTSMFINVVQIKLSDTFKDASAKIGATIGFGVPSELGEEELQTAKTPSDLASVHGSRLGKIDEADNEHSPPPRPLTSILRTNRPNSPEGLDDETIEVEVAPPPLLPRRQVSVESPEPPADKKKKRRFFK</sequence>
<feature type="domain" description="Potassium channel" evidence="11">
    <location>
        <begin position="680"/>
        <end position="738"/>
    </location>
</feature>
<dbReference type="EnsemblMetazoa" id="SCAU001670-RE">
    <property type="protein sequence ID" value="SCAU001670-PE"/>
    <property type="gene ID" value="SCAU001670"/>
</dbReference>
<feature type="compositionally biased region" description="Polar residues" evidence="9">
    <location>
        <begin position="262"/>
        <end position="273"/>
    </location>
</feature>
<keyword evidence="6 10" id="KW-0472">Membrane</keyword>
<evidence type="ECO:0000256" key="5">
    <source>
        <dbReference type="ARBA" id="ARBA00023065"/>
    </source>
</evidence>
<evidence type="ECO:0000256" key="1">
    <source>
        <dbReference type="ARBA" id="ARBA00004141"/>
    </source>
</evidence>
<keyword evidence="4 10" id="KW-1133">Transmembrane helix</keyword>
<name>A0A1I8NSM8_STOCA</name>